<proteinExistence type="predicted"/>
<accession>A0A2M4D1P9</accession>
<dbReference type="AlphaFoldDB" id="A0A2M4D1P9"/>
<reference evidence="1" key="1">
    <citation type="submission" date="2018-01" db="EMBL/GenBank/DDBJ databases">
        <title>An insight into the sialome of Amazonian anophelines.</title>
        <authorList>
            <person name="Ribeiro J.M."/>
            <person name="Scarpassa V."/>
            <person name="Calvo E."/>
        </authorList>
    </citation>
    <scope>NUCLEOTIDE SEQUENCE</scope>
</reference>
<name>A0A2M4D1P9_ANODA</name>
<sequence length="143" mass="15513">MWMSARVHRACSVAVACSGPTIASTSHRPSSLRRDCRLTLVNRSRTRWRPVTSASVSRVRSVRTARPTSTSAIVVRARTVSVSTVSVTTRAIATRASRVRTVRRTLTSVSSTGRAYMVRVWMGATITSAIAMDCGVARTARCS</sequence>
<evidence type="ECO:0000313" key="1">
    <source>
        <dbReference type="EMBL" id="MBW71469.1"/>
    </source>
</evidence>
<protein>
    <submittedName>
        <fullName evidence="1">Putative secreted protein</fullName>
    </submittedName>
</protein>
<organism evidence="1">
    <name type="scientific">Anopheles darlingi</name>
    <name type="common">Mosquito</name>
    <dbReference type="NCBI Taxonomy" id="43151"/>
    <lineage>
        <taxon>Eukaryota</taxon>
        <taxon>Metazoa</taxon>
        <taxon>Ecdysozoa</taxon>
        <taxon>Arthropoda</taxon>
        <taxon>Hexapoda</taxon>
        <taxon>Insecta</taxon>
        <taxon>Pterygota</taxon>
        <taxon>Neoptera</taxon>
        <taxon>Endopterygota</taxon>
        <taxon>Diptera</taxon>
        <taxon>Nematocera</taxon>
        <taxon>Culicoidea</taxon>
        <taxon>Culicidae</taxon>
        <taxon>Anophelinae</taxon>
        <taxon>Anopheles</taxon>
    </lineage>
</organism>
<dbReference type="EMBL" id="GGFL01007291">
    <property type="protein sequence ID" value="MBW71469.1"/>
    <property type="molecule type" value="Transcribed_RNA"/>
</dbReference>